<dbReference type="SUPFAM" id="SSF75169">
    <property type="entry name" value="DsrEFH-like"/>
    <property type="match status" value="1"/>
</dbReference>
<dbReference type="EMBL" id="QCXQ01000001">
    <property type="protein sequence ID" value="PWG00831.1"/>
    <property type="molecule type" value="Genomic_DNA"/>
</dbReference>
<evidence type="ECO:0000313" key="1">
    <source>
        <dbReference type="EMBL" id="PWG00831.1"/>
    </source>
</evidence>
<dbReference type="InterPro" id="IPR027396">
    <property type="entry name" value="DsrEFH-like"/>
</dbReference>
<dbReference type="Gene3D" id="3.40.1260.10">
    <property type="entry name" value="DsrEFH-like"/>
    <property type="match status" value="1"/>
</dbReference>
<organism evidence="1 2">
    <name type="scientific">Levilactobacillus bambusae</name>
    <dbReference type="NCBI Taxonomy" id="2024736"/>
    <lineage>
        <taxon>Bacteria</taxon>
        <taxon>Bacillati</taxon>
        <taxon>Bacillota</taxon>
        <taxon>Bacilli</taxon>
        <taxon>Lactobacillales</taxon>
        <taxon>Lactobacillaceae</taxon>
        <taxon>Levilactobacillus</taxon>
    </lineage>
</organism>
<sequence>MVLVQTKIVFHVDELNKWPEVLSNVTNVLMDLAQHDDHHIQMVVVANGDGIMGYLIPSINDQISELAKTVEFHACHNSMVSHGLNSARIPSGVHIVPVGVIDLASLQDNGYRYLKP</sequence>
<dbReference type="PANTHER" id="PTHR37691">
    <property type="entry name" value="BLR3518 PROTEIN"/>
    <property type="match status" value="1"/>
</dbReference>
<dbReference type="OrthoDB" id="6412948at2"/>
<gene>
    <name evidence="1" type="ORF">DCM90_01240</name>
</gene>
<dbReference type="Proteomes" id="UP000245080">
    <property type="component" value="Unassembled WGS sequence"/>
</dbReference>
<dbReference type="Pfam" id="PF02635">
    <property type="entry name" value="DsrE"/>
    <property type="match status" value="1"/>
</dbReference>
<name>A0A2V1N0N0_9LACO</name>
<evidence type="ECO:0000313" key="2">
    <source>
        <dbReference type="Proteomes" id="UP000245080"/>
    </source>
</evidence>
<proteinExistence type="predicted"/>
<dbReference type="RefSeq" id="WP_109249544.1">
    <property type="nucleotide sequence ID" value="NZ_QCXQ01000001.1"/>
</dbReference>
<comment type="caution">
    <text evidence="1">The sequence shown here is derived from an EMBL/GenBank/DDBJ whole genome shotgun (WGS) entry which is preliminary data.</text>
</comment>
<keyword evidence="2" id="KW-1185">Reference proteome</keyword>
<accession>A0A2V1N0N0</accession>
<dbReference type="InterPro" id="IPR003787">
    <property type="entry name" value="Sulphur_relay_DsrE/F-like"/>
</dbReference>
<dbReference type="PANTHER" id="PTHR37691:SF1">
    <property type="entry name" value="BLR3518 PROTEIN"/>
    <property type="match status" value="1"/>
</dbReference>
<reference evidence="1 2" key="1">
    <citation type="journal article" date="2018" name="Int. J. Syst. Evol. Microbiol.">
        <title>Lactobacillus bambusae sp. nov., isolated from a traditional fermented Ma-bamboo shoots of Taiwan.</title>
        <authorList>
            <person name="Wang L.-T."/>
        </authorList>
    </citation>
    <scope>NUCLEOTIDE SEQUENCE [LARGE SCALE GENOMIC DNA]</scope>
    <source>
        <strain evidence="1 2">BS-W1</strain>
    </source>
</reference>
<protein>
    <submittedName>
        <fullName evidence="1">Sulfur reduction protein DsrE</fullName>
    </submittedName>
</protein>
<dbReference type="AlphaFoldDB" id="A0A2V1N0N0"/>